<comment type="subcellular location">
    <subcellularLocation>
        <location evidence="2">Cytoplasm</location>
    </subcellularLocation>
    <subcellularLocation>
        <location evidence="1">Nucleus</location>
    </subcellularLocation>
</comment>
<feature type="compositionally biased region" description="Polar residues" evidence="5">
    <location>
        <begin position="1"/>
        <end position="21"/>
    </location>
</feature>
<feature type="region of interest" description="Disordered" evidence="5">
    <location>
        <begin position="1"/>
        <end position="109"/>
    </location>
</feature>
<dbReference type="InterPro" id="IPR051583">
    <property type="entry name" value="YAP1"/>
</dbReference>
<keyword evidence="4" id="KW-0539">Nucleus</keyword>
<proteinExistence type="predicted"/>
<protein>
    <submittedName>
        <fullName evidence="6">YAP1B-like protein</fullName>
    </submittedName>
</protein>
<organism evidence="6 7">
    <name type="scientific">Mya arenaria</name>
    <name type="common">Soft-shell clam</name>
    <dbReference type="NCBI Taxonomy" id="6604"/>
    <lineage>
        <taxon>Eukaryota</taxon>
        <taxon>Metazoa</taxon>
        <taxon>Spiralia</taxon>
        <taxon>Lophotrochozoa</taxon>
        <taxon>Mollusca</taxon>
        <taxon>Bivalvia</taxon>
        <taxon>Autobranchia</taxon>
        <taxon>Heteroconchia</taxon>
        <taxon>Euheterodonta</taxon>
        <taxon>Imparidentia</taxon>
        <taxon>Neoheterodontei</taxon>
        <taxon>Myida</taxon>
        <taxon>Myoidea</taxon>
        <taxon>Myidae</taxon>
        <taxon>Mya</taxon>
    </lineage>
</organism>
<reference evidence="6" key="1">
    <citation type="submission" date="2022-11" db="EMBL/GenBank/DDBJ databases">
        <title>Centuries of genome instability and evolution in soft-shell clam transmissible cancer (bioRxiv).</title>
        <authorList>
            <person name="Hart S.F.M."/>
            <person name="Yonemitsu M.A."/>
            <person name="Giersch R.M."/>
            <person name="Beal B.F."/>
            <person name="Arriagada G."/>
            <person name="Davis B.W."/>
            <person name="Ostrander E.A."/>
            <person name="Goff S.P."/>
            <person name="Metzger M.J."/>
        </authorList>
    </citation>
    <scope>NUCLEOTIDE SEQUENCE</scope>
    <source>
        <strain evidence="6">MELC-2E11</strain>
        <tissue evidence="6">Siphon/mantle</tissue>
    </source>
</reference>
<evidence type="ECO:0000256" key="4">
    <source>
        <dbReference type="ARBA" id="ARBA00023242"/>
    </source>
</evidence>
<dbReference type="PANTHER" id="PTHR17616:SF8">
    <property type="entry name" value="TRANSCRIPTIONAL COACTIVATOR YORKIE"/>
    <property type="match status" value="1"/>
</dbReference>
<evidence type="ECO:0000256" key="3">
    <source>
        <dbReference type="ARBA" id="ARBA00022490"/>
    </source>
</evidence>
<evidence type="ECO:0000256" key="1">
    <source>
        <dbReference type="ARBA" id="ARBA00004123"/>
    </source>
</evidence>
<sequence>EMALRNSNVMNPSVDPSSELTQIGDPFLGQNTGDPHVRQGSTDSGLGGMGSGSSFMSRTPEEFLSNVSEMEAQDGSHRQGDFNNMDMGSIDNEHSNMDSDDLVPSLQPDDISNELLNDVETVLNNKMDDSLLTWLFLN</sequence>
<dbReference type="PANTHER" id="PTHR17616">
    <property type="entry name" value="YES-ASSOCIATED PROTEIN YAP1 FAMILY MEMBER"/>
    <property type="match status" value="1"/>
</dbReference>
<dbReference type="EMBL" id="CP111026">
    <property type="protein sequence ID" value="WAR28840.1"/>
    <property type="molecule type" value="Genomic_DNA"/>
</dbReference>
<evidence type="ECO:0000313" key="6">
    <source>
        <dbReference type="EMBL" id="WAR28840.1"/>
    </source>
</evidence>
<gene>
    <name evidence="6" type="ORF">MAR_014544</name>
</gene>
<keyword evidence="7" id="KW-1185">Reference proteome</keyword>
<evidence type="ECO:0000256" key="2">
    <source>
        <dbReference type="ARBA" id="ARBA00004496"/>
    </source>
</evidence>
<feature type="non-terminal residue" evidence="6">
    <location>
        <position position="1"/>
    </location>
</feature>
<evidence type="ECO:0000313" key="7">
    <source>
        <dbReference type="Proteomes" id="UP001164746"/>
    </source>
</evidence>
<accession>A0ABY7G326</accession>
<name>A0ABY7G326_MYAAR</name>
<evidence type="ECO:0000256" key="5">
    <source>
        <dbReference type="SAM" id="MobiDB-lite"/>
    </source>
</evidence>
<keyword evidence="3" id="KW-0963">Cytoplasm</keyword>
<dbReference type="Proteomes" id="UP001164746">
    <property type="component" value="Chromosome 15"/>
</dbReference>